<evidence type="ECO:0000256" key="2">
    <source>
        <dbReference type="SAM" id="MobiDB-lite"/>
    </source>
</evidence>
<dbReference type="InterPro" id="IPR007060">
    <property type="entry name" value="FtsL/DivIC"/>
</dbReference>
<feature type="compositionally biased region" description="Basic and acidic residues" evidence="2">
    <location>
        <begin position="38"/>
        <end position="52"/>
    </location>
</feature>
<keyword evidence="3" id="KW-1133">Transmembrane helix</keyword>
<proteinExistence type="predicted"/>
<evidence type="ECO:0000313" key="5">
    <source>
        <dbReference type="Proteomes" id="UP000184612"/>
    </source>
</evidence>
<keyword evidence="3" id="KW-0472">Membrane</keyword>
<organism evidence="4 5">
    <name type="scientific">Anaerocolumna xylanovorans DSM 12503</name>
    <dbReference type="NCBI Taxonomy" id="1121345"/>
    <lineage>
        <taxon>Bacteria</taxon>
        <taxon>Bacillati</taxon>
        <taxon>Bacillota</taxon>
        <taxon>Clostridia</taxon>
        <taxon>Lachnospirales</taxon>
        <taxon>Lachnospiraceae</taxon>
        <taxon>Anaerocolumna</taxon>
    </lineage>
</organism>
<name>A0A1M7YBI2_9FIRM</name>
<accession>A0A1M7YBI2</accession>
<feature type="region of interest" description="Disordered" evidence="2">
    <location>
        <begin position="32"/>
        <end position="53"/>
    </location>
</feature>
<reference evidence="4 5" key="1">
    <citation type="submission" date="2016-12" db="EMBL/GenBank/DDBJ databases">
        <authorList>
            <person name="Song W.-J."/>
            <person name="Kurnit D.M."/>
        </authorList>
    </citation>
    <scope>NUCLEOTIDE SEQUENCE [LARGE SCALE GENOMIC DNA]</scope>
    <source>
        <strain evidence="4 5">DSM 12503</strain>
    </source>
</reference>
<dbReference type="EMBL" id="FRFD01000007">
    <property type="protein sequence ID" value="SHO49961.1"/>
    <property type="molecule type" value="Genomic_DNA"/>
</dbReference>
<dbReference type="OrthoDB" id="2051525at2"/>
<feature type="coiled-coil region" evidence="1">
    <location>
        <begin position="96"/>
        <end position="130"/>
    </location>
</feature>
<protein>
    <submittedName>
        <fullName evidence="4">Septum formation initiator</fullName>
    </submittedName>
</protein>
<evidence type="ECO:0000256" key="3">
    <source>
        <dbReference type="SAM" id="Phobius"/>
    </source>
</evidence>
<keyword evidence="1" id="KW-0175">Coiled coil</keyword>
<evidence type="ECO:0000256" key="1">
    <source>
        <dbReference type="SAM" id="Coils"/>
    </source>
</evidence>
<dbReference type="AlphaFoldDB" id="A0A1M7YBI2"/>
<keyword evidence="5" id="KW-1185">Reference proteome</keyword>
<gene>
    <name evidence="4" type="ORF">SAMN02745217_02511</name>
</gene>
<dbReference type="STRING" id="1121345.SAMN02745217_02511"/>
<keyword evidence="3" id="KW-0812">Transmembrane</keyword>
<sequence length="190" mass="22467">MEENARKYRQQNNSYYDGNAVRKLRELPYEEEYYPQKARPEKEIPGREEQREQTIPGITRNPRIHRKTRKKQVLDVFSLMVLTVAICITLYTCVGYLNVQTNITRKNNKIAELERKLAKLENDNEANLAKIDTSVDLNYIYNYATKELGMVYPDDKQVINYKRNTSDYMKQYAEIPQTDEKSLLDSIIKK</sequence>
<dbReference type="Pfam" id="PF04977">
    <property type="entry name" value="DivIC"/>
    <property type="match status" value="1"/>
</dbReference>
<dbReference type="Proteomes" id="UP000184612">
    <property type="component" value="Unassembled WGS sequence"/>
</dbReference>
<evidence type="ECO:0000313" key="4">
    <source>
        <dbReference type="EMBL" id="SHO49961.1"/>
    </source>
</evidence>
<dbReference type="RefSeq" id="WP_073589205.1">
    <property type="nucleotide sequence ID" value="NZ_FRFD01000007.1"/>
</dbReference>
<feature type="transmembrane region" description="Helical" evidence="3">
    <location>
        <begin position="73"/>
        <end position="97"/>
    </location>
</feature>